<accession>A0A165HNL8</accession>
<dbReference type="FunCoup" id="A0A165HNL8">
    <property type="interactions" value="352"/>
</dbReference>
<proteinExistence type="inferred from homology"/>
<dbReference type="InParanoid" id="A0A165HNL8"/>
<feature type="compositionally biased region" description="Basic residues" evidence="4">
    <location>
        <begin position="1025"/>
        <end position="1035"/>
    </location>
</feature>
<evidence type="ECO:0000256" key="4">
    <source>
        <dbReference type="SAM" id="MobiDB-lite"/>
    </source>
</evidence>
<feature type="compositionally biased region" description="Acidic residues" evidence="4">
    <location>
        <begin position="1195"/>
        <end position="1205"/>
    </location>
</feature>
<dbReference type="InterPro" id="IPR057860">
    <property type="entry name" value="HEAT_RRP12_N"/>
</dbReference>
<dbReference type="PANTHER" id="PTHR48287">
    <property type="entry name" value="ARM REPEAT SUPERFAMILY PROTEIN"/>
    <property type="match status" value="1"/>
</dbReference>
<feature type="domain" description="RRP12 HEAT" evidence="5">
    <location>
        <begin position="362"/>
        <end position="671"/>
    </location>
</feature>
<feature type="compositionally biased region" description="Acidic residues" evidence="4">
    <location>
        <begin position="1040"/>
        <end position="1049"/>
    </location>
</feature>
<dbReference type="AlphaFoldDB" id="A0A165HNL8"/>
<feature type="compositionally biased region" description="Basic and acidic residues" evidence="4">
    <location>
        <begin position="1227"/>
        <end position="1242"/>
    </location>
</feature>
<sequence>MAASSSTSADYLLHEELEKIRPHVGSALANQKAPALLLSAIESTLREQGANLTPVAYFAALLSTLEQQVKKERVEGSLSLGEGDVLPAVLYLLALVIPHVSSPVLRTHTNTAFGILAPLLRPLTHSAPPLRSLLAIYQAWLPHLEAAQLHTPLPRQSFASITEYTLDPRPKVRKKAQEAVFAVLANPPPPSVTHPYALDVADYVLRQLDDVVGRSGAVRAKEKEKGKGGKANAGVEVGIWSCAFVKTIAPHWPSERIADLVNCLLRLPALGSSYMTTSAYDLLSSLLERSSSAASFEAGKIPAILHVILTSQPDKADQLLAASWLRVVEQGMVAYARDDAEGCAAEVGSVWRTVWKWLEGTDSAVLSAAAEALCAIARYCVSLPLIEEALEAKGEAARKKTTLGGILALAESSLNNISYAQAVPYVLRVNSALLSRLRIRIGSPTKAHGRPPTAAEKLMLGTVKLVGSMRTRKGFEHRERADDVLGMAIEVLGPEPVLKTLPLNLEPEKLALDEGRAYLLPLLRARVTNAALGHFVRYFVPLSERLFDVQARAEEGEKKVEAKVYGALVEQIWACFPAYCDMPVDLKEALTPEFAQVLTQVLYQQPSMRSSVLRGLQRLVERNTSLAASAGPPEELKTSFGMDQADARANVDFLRGMAGNLLSVFFNVFGSAERDARGLVGEVISTYFKIADIKIVASTYERVVGLLKDDMKKSAPIAAASGTSVSYTMLDLLILFVPHLPTKQANSLLWMVASPEFLGNKDASIQKKAYRLLARLAQSGKVLKDGDGTDRLLTLVSESSPAIATGAKRDRLTVFLALVPTLPPTMLHHIAQMLTETVLGTKEVNEGARDEAFEVLVQMGVKMSEGGTISRSLLDDITDMDDVPASIEEFITMVAAGLAGTTPHMISASITALSRLLFEFKDAIPDEMQEQLISTIIVFVESRNREIVKSALGFVKVVVTALPADTTRPHLPTMIPALLNWSHDHKNHFKGKVRHIFERLIRKFGFEAVISEADEEHRKVLTSIKKRKDRAKRKRANAETDGEADESGEENAPRATAGNAFEDVLYGSESEIDDDESADERPARNAPHGKKGAKGQARLRMDDDAPMDLLHDAAAQLTKTSAKRRQPGQDASAFKTDDSGRLVINDDEEMHDAAAGEDVAGNAYLETMTSADGFTRGRRGEVRFNKNTKKRRAAEEEDGDIEMADADGPPKKKKPFEDRKRPAKLGQEFRSKSAKGDVRRAGQPEPFAYVSLAQAGSRKGGVKHFNVRKSNR</sequence>
<evidence type="ECO:0000259" key="6">
    <source>
        <dbReference type="Pfam" id="PF25772"/>
    </source>
</evidence>
<dbReference type="SUPFAM" id="SSF48371">
    <property type="entry name" value="ARM repeat"/>
    <property type="match status" value="1"/>
</dbReference>
<dbReference type="GO" id="GO:0005634">
    <property type="term" value="C:nucleus"/>
    <property type="evidence" value="ECO:0007669"/>
    <property type="project" value="UniProtKB-SubCell"/>
</dbReference>
<feature type="domain" description="RRP12 N-terminal HEAT" evidence="6">
    <location>
        <begin position="38"/>
        <end position="292"/>
    </location>
</feature>
<dbReference type="Pfam" id="PF25772">
    <property type="entry name" value="HEAT_RRP12_N"/>
    <property type="match status" value="1"/>
</dbReference>
<protein>
    <submittedName>
        <fullName evidence="7">NUC173-domain-containing protein</fullName>
    </submittedName>
</protein>
<dbReference type="Proteomes" id="UP000076842">
    <property type="component" value="Unassembled WGS sequence"/>
</dbReference>
<evidence type="ECO:0000313" key="7">
    <source>
        <dbReference type="EMBL" id="KZT59521.1"/>
    </source>
</evidence>
<dbReference type="STRING" id="1353952.A0A165HNL8"/>
<dbReference type="InterPro" id="IPR052087">
    <property type="entry name" value="RRP12"/>
</dbReference>
<gene>
    <name evidence="7" type="ORF">CALCODRAFT_481415</name>
</gene>
<dbReference type="PANTHER" id="PTHR48287:SF1">
    <property type="entry name" value="ARM REPEAT SUPERFAMILY PROTEIN"/>
    <property type="match status" value="1"/>
</dbReference>
<dbReference type="InterPro" id="IPR016024">
    <property type="entry name" value="ARM-type_fold"/>
</dbReference>
<keyword evidence="3" id="KW-0539">Nucleus</keyword>
<organism evidence="7 8">
    <name type="scientific">Calocera cornea HHB12733</name>
    <dbReference type="NCBI Taxonomy" id="1353952"/>
    <lineage>
        <taxon>Eukaryota</taxon>
        <taxon>Fungi</taxon>
        <taxon>Dikarya</taxon>
        <taxon>Basidiomycota</taxon>
        <taxon>Agaricomycotina</taxon>
        <taxon>Dacrymycetes</taxon>
        <taxon>Dacrymycetales</taxon>
        <taxon>Dacrymycetaceae</taxon>
        <taxon>Calocera</taxon>
    </lineage>
</organism>
<dbReference type="Pfam" id="PF08161">
    <property type="entry name" value="RRP12_HEAT"/>
    <property type="match status" value="1"/>
</dbReference>
<dbReference type="OrthoDB" id="2192888at2759"/>
<dbReference type="InterPro" id="IPR012978">
    <property type="entry name" value="HEAT_RRP12"/>
</dbReference>
<keyword evidence="8" id="KW-1185">Reference proteome</keyword>
<name>A0A165HNL8_9BASI</name>
<evidence type="ECO:0000256" key="1">
    <source>
        <dbReference type="ARBA" id="ARBA00004123"/>
    </source>
</evidence>
<evidence type="ECO:0000259" key="5">
    <source>
        <dbReference type="Pfam" id="PF08161"/>
    </source>
</evidence>
<comment type="subcellular location">
    <subcellularLocation>
        <location evidence="1">Nucleus</location>
    </subcellularLocation>
</comment>
<comment type="similarity">
    <text evidence="2">Belongs to the RRP12 family.</text>
</comment>
<reference evidence="7 8" key="1">
    <citation type="journal article" date="2016" name="Mol. Biol. Evol.">
        <title>Comparative Genomics of Early-Diverging Mushroom-Forming Fungi Provides Insights into the Origins of Lignocellulose Decay Capabilities.</title>
        <authorList>
            <person name="Nagy L.G."/>
            <person name="Riley R."/>
            <person name="Tritt A."/>
            <person name="Adam C."/>
            <person name="Daum C."/>
            <person name="Floudas D."/>
            <person name="Sun H."/>
            <person name="Yadav J.S."/>
            <person name="Pangilinan J."/>
            <person name="Larsson K.H."/>
            <person name="Matsuura K."/>
            <person name="Barry K."/>
            <person name="Labutti K."/>
            <person name="Kuo R."/>
            <person name="Ohm R.A."/>
            <person name="Bhattacharya S.S."/>
            <person name="Shirouzu T."/>
            <person name="Yoshinaga Y."/>
            <person name="Martin F.M."/>
            <person name="Grigoriev I.V."/>
            <person name="Hibbett D.S."/>
        </authorList>
    </citation>
    <scope>NUCLEOTIDE SEQUENCE [LARGE SCALE GENOMIC DNA]</scope>
    <source>
        <strain evidence="7 8">HHB12733</strain>
    </source>
</reference>
<dbReference type="EMBL" id="KV423939">
    <property type="protein sequence ID" value="KZT59521.1"/>
    <property type="molecule type" value="Genomic_DNA"/>
</dbReference>
<evidence type="ECO:0000256" key="3">
    <source>
        <dbReference type="ARBA" id="ARBA00023242"/>
    </source>
</evidence>
<dbReference type="InterPro" id="IPR011989">
    <property type="entry name" value="ARM-like"/>
</dbReference>
<feature type="region of interest" description="Disordered" evidence="4">
    <location>
        <begin position="1025"/>
        <end position="1244"/>
    </location>
</feature>
<dbReference type="Gene3D" id="1.25.10.10">
    <property type="entry name" value="Leucine-rich Repeat Variant"/>
    <property type="match status" value="1"/>
</dbReference>
<evidence type="ECO:0000256" key="2">
    <source>
        <dbReference type="ARBA" id="ARBA00007690"/>
    </source>
</evidence>
<evidence type="ECO:0000313" key="8">
    <source>
        <dbReference type="Proteomes" id="UP000076842"/>
    </source>
</evidence>